<evidence type="ECO:0000256" key="2">
    <source>
        <dbReference type="SAM" id="Phobius"/>
    </source>
</evidence>
<evidence type="ECO:0000313" key="4">
    <source>
        <dbReference type="Proteomes" id="UP000002009"/>
    </source>
</evidence>
<keyword evidence="4" id="KW-1185">Reference proteome</keyword>
<feature type="transmembrane region" description="Helical" evidence="2">
    <location>
        <begin position="6"/>
        <end position="23"/>
    </location>
</feature>
<dbReference type="GeneID" id="8247989"/>
<proteinExistence type="predicted"/>
<evidence type="ECO:0000256" key="1">
    <source>
        <dbReference type="SAM" id="MobiDB-lite"/>
    </source>
</evidence>
<reference evidence="3 4" key="1">
    <citation type="journal article" date="2009" name="Science">
        <title>Green evolution and dynamic adaptations revealed by genomes of the marine picoeukaryotes Micromonas.</title>
        <authorList>
            <person name="Worden A.Z."/>
            <person name="Lee J.H."/>
            <person name="Mock T."/>
            <person name="Rouze P."/>
            <person name="Simmons M.P."/>
            <person name="Aerts A.L."/>
            <person name="Allen A.E."/>
            <person name="Cuvelier M.L."/>
            <person name="Derelle E."/>
            <person name="Everett M.V."/>
            <person name="Foulon E."/>
            <person name="Grimwood J."/>
            <person name="Gundlach H."/>
            <person name="Henrissat B."/>
            <person name="Napoli C."/>
            <person name="McDonald S.M."/>
            <person name="Parker M.S."/>
            <person name="Rombauts S."/>
            <person name="Salamov A."/>
            <person name="Von Dassow P."/>
            <person name="Badger J.H."/>
            <person name="Coutinho P.M."/>
            <person name="Demir E."/>
            <person name="Dubchak I."/>
            <person name="Gentemann C."/>
            <person name="Eikrem W."/>
            <person name="Gready J.E."/>
            <person name="John U."/>
            <person name="Lanier W."/>
            <person name="Lindquist E.A."/>
            <person name="Lucas S."/>
            <person name="Mayer K.F."/>
            <person name="Moreau H."/>
            <person name="Not F."/>
            <person name="Otillar R."/>
            <person name="Panaud O."/>
            <person name="Pangilinan J."/>
            <person name="Paulsen I."/>
            <person name="Piegu B."/>
            <person name="Poliakov A."/>
            <person name="Robbens S."/>
            <person name="Schmutz J."/>
            <person name="Toulza E."/>
            <person name="Wyss T."/>
            <person name="Zelensky A."/>
            <person name="Zhou K."/>
            <person name="Armbrust E.V."/>
            <person name="Bhattacharya D."/>
            <person name="Goodenough U.W."/>
            <person name="Van de Peer Y."/>
            <person name="Grigoriev I.V."/>
        </authorList>
    </citation>
    <scope>NUCLEOTIDE SEQUENCE [LARGE SCALE GENOMIC DNA]</scope>
    <source>
        <strain evidence="4">RCC299 / NOUM17</strain>
    </source>
</reference>
<feature type="region of interest" description="Disordered" evidence="1">
    <location>
        <begin position="53"/>
        <end position="85"/>
    </location>
</feature>
<feature type="compositionally biased region" description="Pro residues" evidence="1">
    <location>
        <begin position="54"/>
        <end position="63"/>
    </location>
</feature>
<keyword evidence="2" id="KW-0812">Transmembrane</keyword>
<dbReference type="Proteomes" id="UP000002009">
    <property type="component" value="Chromosome 12"/>
</dbReference>
<protein>
    <submittedName>
        <fullName evidence="3">Uncharacterized protein</fullName>
    </submittedName>
</protein>
<keyword evidence="2" id="KW-0472">Membrane</keyword>
<feature type="compositionally biased region" description="Basic and acidic residues" evidence="1">
    <location>
        <begin position="76"/>
        <end position="85"/>
    </location>
</feature>
<dbReference type="RefSeq" id="XP_002509103.1">
    <property type="nucleotide sequence ID" value="XM_002509057.1"/>
</dbReference>
<organism evidence="3 4">
    <name type="scientific">Micromonas commoda (strain RCC299 / NOUM17 / CCMP2709)</name>
    <name type="common">Picoplanktonic green alga</name>
    <dbReference type="NCBI Taxonomy" id="296587"/>
    <lineage>
        <taxon>Eukaryota</taxon>
        <taxon>Viridiplantae</taxon>
        <taxon>Chlorophyta</taxon>
        <taxon>Mamiellophyceae</taxon>
        <taxon>Mamiellales</taxon>
        <taxon>Mamiellaceae</taxon>
        <taxon>Micromonas</taxon>
    </lineage>
</organism>
<keyword evidence="2" id="KW-1133">Transmembrane helix</keyword>
<dbReference type="AlphaFoldDB" id="C1FJK0"/>
<dbReference type="EMBL" id="CP001577">
    <property type="protein sequence ID" value="ACO70361.1"/>
    <property type="molecule type" value="Genomic_DNA"/>
</dbReference>
<dbReference type="KEGG" id="mis:MICPUN_62960"/>
<sequence>MLAITLFWIVAFGVMIYFMIKEWKGLSRATRAKNLKLRTVIIPGRGTVQVVAKPAPPGDPEYVPPTVSQGPRRKRMVDGELELPR</sequence>
<evidence type="ECO:0000313" key="3">
    <source>
        <dbReference type="EMBL" id="ACO70361.1"/>
    </source>
</evidence>
<name>C1FJK0_MICCC</name>
<gene>
    <name evidence="3" type="ORF">MICPUN_62960</name>
</gene>
<accession>C1FJK0</accession>
<dbReference type="InParanoid" id="C1FJK0"/>